<name>A0A0J9VKB9_PLAV1</name>
<proteinExistence type="predicted"/>
<dbReference type="Pfam" id="PF03805">
    <property type="entry name" value="CLAG"/>
    <property type="match status" value="1"/>
</dbReference>
<dbReference type="AlphaFoldDB" id="A0A0J9VKB9"/>
<reference evidence="1 2" key="1">
    <citation type="submission" date="2011-08" db="EMBL/GenBank/DDBJ databases">
        <title>The Genome Sequence of Plasmodium vivax Brazil I.</title>
        <authorList>
            <consortium name="The Broad Institute Genome Sequencing Platform"/>
            <consortium name="The Broad Institute Genome Sequencing Center for Infectious Disease"/>
            <person name="Neafsey D."/>
            <person name="Carlton J."/>
            <person name="Barnwell J."/>
            <person name="Collins W."/>
            <person name="Escalante A."/>
            <person name="Mullikin J."/>
            <person name="Saul A."/>
            <person name="Guigo R."/>
            <person name="Camara F."/>
            <person name="Young S.K."/>
            <person name="Zeng Q."/>
            <person name="Gargeya S."/>
            <person name="Fitzgerald M."/>
            <person name="Haas B."/>
            <person name="Abouelleil A."/>
            <person name="Alvarado L."/>
            <person name="Arachchi H.M."/>
            <person name="Berlin A."/>
            <person name="Brown A."/>
            <person name="Chapman S.B."/>
            <person name="Chen Z."/>
            <person name="Dunbar C."/>
            <person name="Freedman E."/>
            <person name="Gearin G."/>
            <person name="Gellesch M."/>
            <person name="Goldberg J."/>
            <person name="Griggs A."/>
            <person name="Gujja S."/>
            <person name="Heiman D."/>
            <person name="Howarth C."/>
            <person name="Larson L."/>
            <person name="Lui A."/>
            <person name="MacDonald P.J.P."/>
            <person name="Montmayeur A."/>
            <person name="Murphy C."/>
            <person name="Neiman D."/>
            <person name="Pearson M."/>
            <person name="Priest M."/>
            <person name="Roberts A."/>
            <person name="Saif S."/>
            <person name="Shea T."/>
            <person name="Shenoy N."/>
            <person name="Sisk P."/>
            <person name="Stolte C."/>
            <person name="Sykes S."/>
            <person name="Wortman J."/>
            <person name="Nusbaum C."/>
            <person name="Birren B."/>
        </authorList>
    </citation>
    <scope>NUCLEOTIDE SEQUENCE [LARGE SCALE GENOMIC DNA]</scope>
    <source>
        <strain evidence="1 2">Brazil I</strain>
    </source>
</reference>
<evidence type="ECO:0000313" key="2">
    <source>
        <dbReference type="Proteomes" id="UP000053327"/>
    </source>
</evidence>
<protein>
    <submittedName>
        <fullName evidence="1">Uncharacterized protein</fullName>
    </submittedName>
</protein>
<dbReference type="EMBL" id="KQ234802">
    <property type="protein sequence ID" value="KMZ87313.1"/>
    <property type="molecule type" value="Genomic_DNA"/>
</dbReference>
<dbReference type="InterPro" id="IPR005553">
    <property type="entry name" value="CLAG"/>
</dbReference>
<evidence type="ECO:0000313" key="1">
    <source>
        <dbReference type="EMBL" id="KMZ87313.1"/>
    </source>
</evidence>
<organism evidence="1 2">
    <name type="scientific">Plasmodium vivax (strain Brazil I)</name>
    <dbReference type="NCBI Taxonomy" id="1033975"/>
    <lineage>
        <taxon>Eukaryota</taxon>
        <taxon>Sar</taxon>
        <taxon>Alveolata</taxon>
        <taxon>Apicomplexa</taxon>
        <taxon>Aconoidasida</taxon>
        <taxon>Haemosporida</taxon>
        <taxon>Plasmodiidae</taxon>
        <taxon>Plasmodium</taxon>
        <taxon>Plasmodium (Plasmodium)</taxon>
    </lineage>
</organism>
<dbReference type="GO" id="GO:0020035">
    <property type="term" value="P:adhesion of symbiont to microvasculature"/>
    <property type="evidence" value="ECO:0007669"/>
    <property type="project" value="InterPro"/>
</dbReference>
<accession>A0A0J9VKB9</accession>
<sequence length="157" mass="18376">MELFTNAAKLNLNLQMLMENFHLKEKFFDFMCKKDSSGSCCIYDGPKFKEEKQEDMPFVDKHNYTFEQTKLIFPIKSNPHDIFTNYVNFIKYYNEFNGDQVLYIHLLNLIGLLTIQLAYEDNRPMKDLYENLVKCKHGGGMSGSLPPVACWRCHPLA</sequence>
<gene>
    <name evidence="1" type="ORF">PVBG_05304</name>
</gene>
<dbReference type="Proteomes" id="UP000053327">
    <property type="component" value="Unassembled WGS sequence"/>
</dbReference>